<name>A0A127BBS0_9EURY</name>
<dbReference type="PATRIC" id="fig|1609559.3.peg.2072"/>
<evidence type="ECO:0000256" key="2">
    <source>
        <dbReference type="ARBA" id="ARBA00022679"/>
    </source>
</evidence>
<dbReference type="InterPro" id="IPR002173">
    <property type="entry name" value="Carboh/pur_kinase_PfkB_CS"/>
</dbReference>
<dbReference type="GO" id="GO:0008865">
    <property type="term" value="F:fructokinase activity"/>
    <property type="evidence" value="ECO:0007669"/>
    <property type="project" value="UniProtKB-ARBA"/>
</dbReference>
<accession>A0A127BBS0</accession>
<keyword evidence="4 6" id="KW-0418">Kinase</keyword>
<dbReference type="GO" id="GO:0005524">
    <property type="term" value="F:ATP binding"/>
    <property type="evidence" value="ECO:0007669"/>
    <property type="project" value="UniProtKB-KW"/>
</dbReference>
<reference evidence="9" key="1">
    <citation type="submission" date="2015-02" db="EMBL/GenBank/DDBJ databases">
        <title>Pyrococcus kukulkanii sp. nov., a novel hyperthermophilic archaeon isolated from a deep-sea hydrothermal vent at the Guaymas Basin.</title>
        <authorList>
            <person name="Oger P.M."/>
            <person name="Callac N."/>
            <person name="Jebbar M."/>
            <person name="Godfroy A."/>
        </authorList>
    </citation>
    <scope>NUCLEOTIDE SEQUENCE [LARGE SCALE GENOMIC DNA]</scope>
    <source>
        <strain evidence="9">NCB100</strain>
    </source>
</reference>
<dbReference type="PRINTS" id="PR00990">
    <property type="entry name" value="RIBOKINASE"/>
</dbReference>
<evidence type="ECO:0000256" key="6">
    <source>
        <dbReference type="RuleBase" id="RU003704"/>
    </source>
</evidence>
<protein>
    <submittedName>
        <fullName evidence="8">Sugar kinase</fullName>
    </submittedName>
</protein>
<dbReference type="Gene3D" id="3.40.1190.20">
    <property type="match status" value="1"/>
</dbReference>
<dbReference type="AlphaFoldDB" id="A0A127BBS0"/>
<evidence type="ECO:0000256" key="3">
    <source>
        <dbReference type="ARBA" id="ARBA00022741"/>
    </source>
</evidence>
<dbReference type="InterPro" id="IPR011611">
    <property type="entry name" value="PfkB_dom"/>
</dbReference>
<dbReference type="PANTHER" id="PTHR43085:SF1">
    <property type="entry name" value="PSEUDOURIDINE KINASE-RELATED"/>
    <property type="match status" value="1"/>
</dbReference>
<evidence type="ECO:0000256" key="5">
    <source>
        <dbReference type="ARBA" id="ARBA00022840"/>
    </source>
</evidence>
<sequence length="309" mass="34502">MITSIGEVLIDMIAVEEGDLKDIKRFEKHPGGAPANVAVGISRLGVKASLISKVGDDPFGRFLLERLKEEGVNTDGIAIDTEKHTGVVFVQLKGAKPSFILYDGVAYFNLRREDINFNILEDSRIVHFGSVLLARSSSRETMLWVMEELRDRAVISFDVNIRRDLWRNREEEMFKTIEKAIGLADILKVSDEELKLLEGEGIKAEGRLLTAITLGKEGCILRTQEYEVKIPGYPVKPIDTTGAGDAFTAALLVGVIAFREYFTESTLMKIGRFANLVAGLSTTKRGAWSVPRREELMKYSEAREIFSKL</sequence>
<feature type="domain" description="Carbohydrate kinase PfkB" evidence="7">
    <location>
        <begin position="2"/>
        <end position="287"/>
    </location>
</feature>
<comment type="similarity">
    <text evidence="1 6">Belongs to the carbohydrate kinase PfkB family.</text>
</comment>
<reference evidence="8 9" key="2">
    <citation type="journal article" date="2016" name="Int. J. Syst. Evol. Microbiol.">
        <title>Pyrococcus kukulkanii sp. nov., a hyperthermophilic, piezophilic archaeon isolated from a deep-sea hydrothermal vent.</title>
        <authorList>
            <person name="Callac N."/>
            <person name="Oger P."/>
            <person name="Lesongeur F."/>
            <person name="Rattray J.E."/>
            <person name="Vannier P."/>
            <person name="Michoud G."/>
            <person name="Beauverger M."/>
            <person name="Gayet N."/>
            <person name="Rouxel O."/>
            <person name="Jebbar M."/>
            <person name="Godfroy A."/>
        </authorList>
    </citation>
    <scope>NUCLEOTIDE SEQUENCE [LARGE SCALE GENOMIC DNA]</scope>
    <source>
        <strain evidence="8 9">NCB100</strain>
    </source>
</reference>
<dbReference type="GeneID" id="28492180"/>
<dbReference type="InterPro" id="IPR050306">
    <property type="entry name" value="PfkB_Carbo_kinase"/>
</dbReference>
<dbReference type="STRING" id="1609559.TQ32_10030"/>
<evidence type="ECO:0000259" key="7">
    <source>
        <dbReference type="Pfam" id="PF00294"/>
    </source>
</evidence>
<gene>
    <name evidence="8" type="ORF">TQ32_10030</name>
</gene>
<dbReference type="InterPro" id="IPR002139">
    <property type="entry name" value="Ribo/fructo_kinase"/>
</dbReference>
<evidence type="ECO:0000256" key="4">
    <source>
        <dbReference type="ARBA" id="ARBA00022777"/>
    </source>
</evidence>
<evidence type="ECO:0000313" key="8">
    <source>
        <dbReference type="EMBL" id="AMM54791.1"/>
    </source>
</evidence>
<keyword evidence="5" id="KW-0067">ATP-binding</keyword>
<evidence type="ECO:0000313" key="9">
    <source>
        <dbReference type="Proteomes" id="UP000070587"/>
    </source>
</evidence>
<dbReference type="RefSeq" id="WP_068324185.1">
    <property type="nucleotide sequence ID" value="NZ_CP010835.1"/>
</dbReference>
<dbReference type="KEGG" id="pyc:TQ32_10030"/>
<keyword evidence="3" id="KW-0547">Nucleotide-binding</keyword>
<dbReference type="SUPFAM" id="SSF53613">
    <property type="entry name" value="Ribokinase-like"/>
    <property type="match status" value="1"/>
</dbReference>
<proteinExistence type="inferred from homology"/>
<organism evidence="8 9">
    <name type="scientific">Pyrococcus kukulkanii</name>
    <dbReference type="NCBI Taxonomy" id="1609559"/>
    <lineage>
        <taxon>Archaea</taxon>
        <taxon>Methanobacteriati</taxon>
        <taxon>Methanobacteriota</taxon>
        <taxon>Thermococci</taxon>
        <taxon>Thermococcales</taxon>
        <taxon>Thermococcaceae</taxon>
        <taxon>Pyrococcus</taxon>
    </lineage>
</organism>
<dbReference type="EMBL" id="CP010835">
    <property type="protein sequence ID" value="AMM54791.1"/>
    <property type="molecule type" value="Genomic_DNA"/>
</dbReference>
<dbReference type="PROSITE" id="PS00583">
    <property type="entry name" value="PFKB_KINASES_1"/>
    <property type="match status" value="1"/>
</dbReference>
<dbReference type="PROSITE" id="PS00584">
    <property type="entry name" value="PFKB_KINASES_2"/>
    <property type="match status" value="1"/>
</dbReference>
<keyword evidence="2 6" id="KW-0808">Transferase</keyword>
<dbReference type="Pfam" id="PF00294">
    <property type="entry name" value="PfkB"/>
    <property type="match status" value="1"/>
</dbReference>
<dbReference type="OrthoDB" id="124714at2157"/>
<evidence type="ECO:0000256" key="1">
    <source>
        <dbReference type="ARBA" id="ARBA00010688"/>
    </source>
</evidence>
<dbReference type="Proteomes" id="UP000070587">
    <property type="component" value="Chromosome"/>
</dbReference>
<dbReference type="PANTHER" id="PTHR43085">
    <property type="entry name" value="HEXOKINASE FAMILY MEMBER"/>
    <property type="match status" value="1"/>
</dbReference>
<dbReference type="InterPro" id="IPR029056">
    <property type="entry name" value="Ribokinase-like"/>
</dbReference>
<dbReference type="CDD" id="cd01167">
    <property type="entry name" value="bac_FRK"/>
    <property type="match status" value="1"/>
</dbReference>
<dbReference type="GO" id="GO:0006000">
    <property type="term" value="P:fructose metabolic process"/>
    <property type="evidence" value="ECO:0007669"/>
    <property type="project" value="UniProtKB-ARBA"/>
</dbReference>